<dbReference type="InterPro" id="IPR050572">
    <property type="entry name" value="Fe-S_Ferredoxin"/>
</dbReference>
<evidence type="ECO:0000256" key="4">
    <source>
        <dbReference type="ARBA" id="ARBA00023014"/>
    </source>
</evidence>
<proteinExistence type="predicted"/>
<keyword evidence="2" id="KW-0479">Metal-binding</keyword>
<dbReference type="Pfam" id="PF13237">
    <property type="entry name" value="Fer4_10"/>
    <property type="match status" value="1"/>
</dbReference>
<evidence type="ECO:0000313" key="7">
    <source>
        <dbReference type="Proteomes" id="UP000003175"/>
    </source>
</evidence>
<protein>
    <recommendedName>
        <fullName evidence="5">4Fe-4S ferredoxin-type domain-containing protein</fullName>
    </recommendedName>
</protein>
<feature type="domain" description="4Fe-4S ferredoxin-type" evidence="5">
    <location>
        <begin position="33"/>
        <end position="63"/>
    </location>
</feature>
<dbReference type="RefSeq" id="WP_006692152.1">
    <property type="nucleotide sequence ID" value="NZ_JH376859.1"/>
</dbReference>
<evidence type="ECO:0000259" key="5">
    <source>
        <dbReference type="PROSITE" id="PS51379"/>
    </source>
</evidence>
<dbReference type="PROSITE" id="PS51379">
    <property type="entry name" value="4FE4S_FER_2"/>
    <property type="match status" value="2"/>
</dbReference>
<dbReference type="PROSITE" id="PS00198">
    <property type="entry name" value="4FE4S_FER_1"/>
    <property type="match status" value="1"/>
</dbReference>
<dbReference type="InterPro" id="IPR017900">
    <property type="entry name" value="4Fe4S_Fe_S_CS"/>
</dbReference>
<reference evidence="6 7" key="1">
    <citation type="submission" date="2011-08" db="EMBL/GenBank/DDBJ databases">
        <title>The Genome Sequence of Selenomonas noxia F0398.</title>
        <authorList>
            <consortium name="The Broad Institute Genome Sequencing Platform"/>
            <person name="Earl A."/>
            <person name="Ward D."/>
            <person name="Feldgarden M."/>
            <person name="Gevers D."/>
            <person name="Izard J."/>
            <person name="Ganesan A."/>
            <person name="Blanton J.M."/>
            <person name="Baranova O.V."/>
            <person name="Tanner A.C."/>
            <person name="Dewhirst F.E."/>
            <person name="Young S.K."/>
            <person name="Zeng Q."/>
            <person name="Gargeya S."/>
            <person name="Fitzgerald M."/>
            <person name="Haas B."/>
            <person name="Abouelleil A."/>
            <person name="Alvarado L."/>
            <person name="Arachchi H.M."/>
            <person name="Berlin A."/>
            <person name="Brown A."/>
            <person name="Chapman S.B."/>
            <person name="Chen Z."/>
            <person name="Dunbar C."/>
            <person name="Freedman E."/>
            <person name="Gearin G."/>
            <person name="Gellesch M."/>
            <person name="Goldberg J."/>
            <person name="Griggs A."/>
            <person name="Gujja S."/>
            <person name="Heiman D."/>
            <person name="Howarth C."/>
            <person name="Larson L."/>
            <person name="Lui A."/>
            <person name="MacDonald P.J.P."/>
            <person name="Montmayeur A."/>
            <person name="Murphy C."/>
            <person name="Neiman D."/>
            <person name="Pearson M."/>
            <person name="Priest M."/>
            <person name="Roberts A."/>
            <person name="Saif S."/>
            <person name="Shea T."/>
            <person name="Shenoy N."/>
            <person name="Sisk P."/>
            <person name="Stolte C."/>
            <person name="Sykes S."/>
            <person name="Wortman J."/>
            <person name="Nusbaum C."/>
            <person name="Birren B."/>
        </authorList>
    </citation>
    <scope>NUCLEOTIDE SEQUENCE [LARGE SCALE GENOMIC DNA]</scope>
    <source>
        <strain evidence="6 7">F0398</strain>
    </source>
</reference>
<feature type="domain" description="4Fe-4S ferredoxin-type" evidence="5">
    <location>
        <begin position="3"/>
        <end position="32"/>
    </location>
</feature>
<evidence type="ECO:0000313" key="6">
    <source>
        <dbReference type="EMBL" id="EHG24525.1"/>
    </source>
</evidence>
<dbReference type="GeneID" id="32474984"/>
<evidence type="ECO:0000256" key="3">
    <source>
        <dbReference type="ARBA" id="ARBA00023004"/>
    </source>
</evidence>
<dbReference type="EMBL" id="ADGH01000012">
    <property type="protein sequence ID" value="EHG24525.1"/>
    <property type="molecule type" value="Genomic_DNA"/>
</dbReference>
<keyword evidence="7" id="KW-1185">Reference proteome</keyword>
<evidence type="ECO:0000256" key="1">
    <source>
        <dbReference type="ARBA" id="ARBA00022485"/>
    </source>
</evidence>
<keyword evidence="1" id="KW-0004">4Fe-4S</keyword>
<name>A0ABN0DPA6_9FIRM</name>
<keyword evidence="4" id="KW-0411">Iron-sulfur</keyword>
<dbReference type="Proteomes" id="UP000003175">
    <property type="component" value="Unassembled WGS sequence"/>
</dbReference>
<dbReference type="InterPro" id="IPR017896">
    <property type="entry name" value="4Fe4S_Fe-S-bd"/>
</dbReference>
<dbReference type="SUPFAM" id="SSF54862">
    <property type="entry name" value="4Fe-4S ferredoxins"/>
    <property type="match status" value="1"/>
</dbReference>
<organism evidence="6 7">
    <name type="scientific">Selenomonas noxia F0398</name>
    <dbReference type="NCBI Taxonomy" id="702437"/>
    <lineage>
        <taxon>Bacteria</taxon>
        <taxon>Bacillati</taxon>
        <taxon>Bacillota</taxon>
        <taxon>Negativicutes</taxon>
        <taxon>Selenomonadales</taxon>
        <taxon>Selenomonadaceae</taxon>
        <taxon>Selenomonas</taxon>
    </lineage>
</organism>
<accession>A0ABN0DPA6</accession>
<comment type="caution">
    <text evidence="6">The sequence shown here is derived from an EMBL/GenBank/DDBJ whole genome shotgun (WGS) entry which is preliminary data.</text>
</comment>
<dbReference type="PANTHER" id="PTHR43687">
    <property type="entry name" value="ADENYLYLSULFATE REDUCTASE, BETA SUBUNIT"/>
    <property type="match status" value="1"/>
</dbReference>
<dbReference type="Gene3D" id="3.30.70.20">
    <property type="match status" value="1"/>
</dbReference>
<keyword evidence="3" id="KW-0408">Iron</keyword>
<sequence length="64" mass="7154">MKGELYIKEKRCKGCGICAAFCPKKVLEVSLLGKITPVRPEDCIACGQCEMRCPDFAIFVERRA</sequence>
<dbReference type="PANTHER" id="PTHR43687:SF4">
    <property type="entry name" value="BLR5484 PROTEIN"/>
    <property type="match status" value="1"/>
</dbReference>
<evidence type="ECO:0000256" key="2">
    <source>
        <dbReference type="ARBA" id="ARBA00022723"/>
    </source>
</evidence>
<gene>
    <name evidence="6" type="ORF">HMPREF9432_01375</name>
</gene>